<accession>A0A956NDV3</accession>
<reference evidence="2" key="1">
    <citation type="submission" date="2020-04" db="EMBL/GenBank/DDBJ databases">
        <authorList>
            <person name="Zhang T."/>
        </authorList>
    </citation>
    <scope>NUCLEOTIDE SEQUENCE</scope>
    <source>
        <strain evidence="2">HKST-UBA02</strain>
    </source>
</reference>
<name>A0A956NDV3_UNCEI</name>
<evidence type="ECO:0000313" key="3">
    <source>
        <dbReference type="Proteomes" id="UP000739538"/>
    </source>
</evidence>
<feature type="region of interest" description="Disordered" evidence="1">
    <location>
        <begin position="154"/>
        <end position="191"/>
    </location>
</feature>
<evidence type="ECO:0000313" key="2">
    <source>
        <dbReference type="EMBL" id="MCA9755114.1"/>
    </source>
</evidence>
<reference evidence="2" key="2">
    <citation type="journal article" date="2021" name="Microbiome">
        <title>Successional dynamics and alternative stable states in a saline activated sludge microbial community over 9 years.</title>
        <authorList>
            <person name="Wang Y."/>
            <person name="Ye J."/>
            <person name="Ju F."/>
            <person name="Liu L."/>
            <person name="Boyd J.A."/>
            <person name="Deng Y."/>
            <person name="Parks D.H."/>
            <person name="Jiang X."/>
            <person name="Yin X."/>
            <person name="Woodcroft B.J."/>
            <person name="Tyson G.W."/>
            <person name="Hugenholtz P."/>
            <person name="Polz M.F."/>
            <person name="Zhang T."/>
        </authorList>
    </citation>
    <scope>NUCLEOTIDE SEQUENCE</scope>
    <source>
        <strain evidence="2">HKST-UBA02</strain>
    </source>
</reference>
<dbReference type="EMBL" id="JAGQHS010000016">
    <property type="protein sequence ID" value="MCA9755114.1"/>
    <property type="molecule type" value="Genomic_DNA"/>
</dbReference>
<sequence>MSVCPRRVGFRPSILETLILTLACTATAIPVHAALLINEILYDPDGADSGREWVELHNTGPWPAPAEGLELQFANGSGPGSWTVVWAGGASEWIEPGQFFLVGERTDGPVDSSVRLGLQNGPDALRLVRDGFVLDLAGWGEPLSPELREGEAAETVAGGESLSRLDGVDTDDNARDFSPRTPSPGRPNFPRVDVAVRLEPPGGRLLPLDPSTVRLSGRVIVENRGLESVALGRVDCTIQGNRIVFGADSLRPGETISEGFREPAIELSGDAALVARVHLLADGDDRNDVDTLRVAWSESPVRLTEIHPRPVDSGPEWFELEALEPIALAGWWLEDASGSAVRLLPADSLLAGVLVVSSESGMGSVSSEGWPSLNDRAGGSGIADTLFVFDPSGRVRDWAVYGETSPGYSWIRTRGPPAADPRDLWIPDTRHLGGTPGRLTDAETGSLWPFPGGVSLQDHPDGAWIDLPPGTESYTFDVYDLRGRQVRRVSGRTRGERVRWDGRDGTGARLDAGVYVLDLHAETDRGASRRTATAVLDR</sequence>
<organism evidence="2 3">
    <name type="scientific">Eiseniibacteriota bacterium</name>
    <dbReference type="NCBI Taxonomy" id="2212470"/>
    <lineage>
        <taxon>Bacteria</taxon>
        <taxon>Candidatus Eiseniibacteriota</taxon>
    </lineage>
</organism>
<comment type="caution">
    <text evidence="2">The sequence shown here is derived from an EMBL/GenBank/DDBJ whole genome shotgun (WGS) entry which is preliminary data.</text>
</comment>
<dbReference type="Proteomes" id="UP000739538">
    <property type="component" value="Unassembled WGS sequence"/>
</dbReference>
<proteinExistence type="predicted"/>
<evidence type="ECO:0000256" key="1">
    <source>
        <dbReference type="SAM" id="MobiDB-lite"/>
    </source>
</evidence>
<gene>
    <name evidence="2" type="ORF">KDA27_04880</name>
</gene>
<dbReference type="AlphaFoldDB" id="A0A956NDV3"/>
<dbReference type="Gene3D" id="2.60.40.4070">
    <property type="match status" value="1"/>
</dbReference>
<protein>
    <submittedName>
        <fullName evidence="2">Lamin tail domain-containing protein</fullName>
    </submittedName>
</protein>